<dbReference type="Proteomes" id="UP000422764">
    <property type="component" value="Chromosome"/>
</dbReference>
<comment type="subcellular location">
    <subcellularLocation>
        <location evidence="1">Cell envelope</location>
    </subcellularLocation>
</comment>
<protein>
    <submittedName>
        <fullName evidence="6">Substrate-binding domain-containing protein</fullName>
    </submittedName>
</protein>
<sequence length="328" mass="35653">MNKFIKRTMRVITTGLLMLSLVACGQNKPENNTQGKAEQGEKKEITIGMAFPAADHGWLGAIITNAEEEAKAQGVKYIMTTADNPSKQTSNVEDLITRKVDAIVMLPIETDPMTPVAAKVQEAGIPLIIVDRELNTDKFTALIKGDNKGIGTNAAKYIAKELQGKGNVVEIAGNPSSVTTLRSEGFKDELKNYPDIKVIASQAGDFQKEKSLNVMQNILQTNPQIDAVYTQDDEMALGVLQAIKEAKRTDIKVVTGAGGCKDVYKLIKDGDSMMKATFIYSPLMVKDAVKTAVNKVKGNEPSSKTIVIPADQVDKTNVEKLYDPNSLY</sequence>
<dbReference type="InterPro" id="IPR028082">
    <property type="entry name" value="Peripla_BP_I"/>
</dbReference>
<evidence type="ECO:0000256" key="3">
    <source>
        <dbReference type="ARBA" id="ARBA00022729"/>
    </source>
</evidence>
<dbReference type="SUPFAM" id="SSF53822">
    <property type="entry name" value="Periplasmic binding protein-like I"/>
    <property type="match status" value="1"/>
</dbReference>
<dbReference type="GO" id="GO:0030246">
    <property type="term" value="F:carbohydrate binding"/>
    <property type="evidence" value="ECO:0007669"/>
    <property type="project" value="UniProtKB-ARBA"/>
</dbReference>
<dbReference type="InterPro" id="IPR025997">
    <property type="entry name" value="SBP_2_dom"/>
</dbReference>
<feature type="signal peptide" evidence="4">
    <location>
        <begin position="1"/>
        <end position="25"/>
    </location>
</feature>
<keyword evidence="7" id="KW-1185">Reference proteome</keyword>
<dbReference type="Pfam" id="PF13407">
    <property type="entry name" value="Peripla_BP_4"/>
    <property type="match status" value="1"/>
</dbReference>
<dbReference type="PANTHER" id="PTHR46847:SF1">
    <property type="entry name" value="D-ALLOSE-BINDING PERIPLASMIC PROTEIN-RELATED"/>
    <property type="match status" value="1"/>
</dbReference>
<keyword evidence="3 4" id="KW-0732">Signal</keyword>
<evidence type="ECO:0000259" key="5">
    <source>
        <dbReference type="Pfam" id="PF13407"/>
    </source>
</evidence>
<gene>
    <name evidence="6" type="ORF">GOM49_05660</name>
</gene>
<evidence type="ECO:0000256" key="4">
    <source>
        <dbReference type="SAM" id="SignalP"/>
    </source>
</evidence>
<dbReference type="PANTHER" id="PTHR46847">
    <property type="entry name" value="D-ALLOSE-BINDING PERIPLASMIC PROTEIN-RELATED"/>
    <property type="match status" value="1"/>
</dbReference>
<dbReference type="EMBL" id="CP046522">
    <property type="protein sequence ID" value="QGU94659.1"/>
    <property type="molecule type" value="Genomic_DNA"/>
</dbReference>
<feature type="chain" id="PRO_5026218886" evidence="4">
    <location>
        <begin position="26"/>
        <end position="328"/>
    </location>
</feature>
<evidence type="ECO:0000256" key="1">
    <source>
        <dbReference type="ARBA" id="ARBA00004196"/>
    </source>
</evidence>
<dbReference type="Gene3D" id="3.40.50.2300">
    <property type="match status" value="2"/>
</dbReference>
<dbReference type="GO" id="GO:0030313">
    <property type="term" value="C:cell envelope"/>
    <property type="evidence" value="ECO:0007669"/>
    <property type="project" value="UniProtKB-SubCell"/>
</dbReference>
<accession>A0A6I6ELW8</accession>
<evidence type="ECO:0000313" key="7">
    <source>
        <dbReference type="Proteomes" id="UP000422764"/>
    </source>
</evidence>
<feature type="domain" description="Periplasmic binding protein" evidence="5">
    <location>
        <begin position="47"/>
        <end position="299"/>
    </location>
</feature>
<evidence type="ECO:0000313" key="6">
    <source>
        <dbReference type="EMBL" id="QGU94659.1"/>
    </source>
</evidence>
<name>A0A6I6ELW8_9CLOT</name>
<reference evidence="6 7" key="1">
    <citation type="submission" date="2019-12" db="EMBL/GenBank/DDBJ databases">
        <title>Genome sequenceing of Clostridium bovifaecis.</title>
        <authorList>
            <person name="Yao Y."/>
        </authorList>
    </citation>
    <scope>NUCLEOTIDE SEQUENCE [LARGE SCALE GENOMIC DNA]</scope>
    <source>
        <strain evidence="6 7">BXX</strain>
    </source>
</reference>
<dbReference type="AlphaFoldDB" id="A0A6I6ELW8"/>
<proteinExistence type="inferred from homology"/>
<dbReference type="PROSITE" id="PS51257">
    <property type="entry name" value="PROKAR_LIPOPROTEIN"/>
    <property type="match status" value="1"/>
</dbReference>
<comment type="similarity">
    <text evidence="2">Belongs to the bacterial solute-binding protein 2 family.</text>
</comment>
<evidence type="ECO:0000256" key="2">
    <source>
        <dbReference type="ARBA" id="ARBA00007639"/>
    </source>
</evidence>
<organism evidence="6 7">
    <name type="scientific">Clostridium bovifaecis</name>
    <dbReference type="NCBI Taxonomy" id="2184719"/>
    <lineage>
        <taxon>Bacteria</taxon>
        <taxon>Bacillati</taxon>
        <taxon>Bacillota</taxon>
        <taxon>Clostridia</taxon>
        <taxon>Eubacteriales</taxon>
        <taxon>Clostridiaceae</taxon>
        <taxon>Clostridium</taxon>
    </lineage>
</organism>